<evidence type="ECO:0000313" key="2">
    <source>
        <dbReference type="Proteomes" id="UP001498469"/>
    </source>
</evidence>
<evidence type="ECO:0000313" key="1">
    <source>
        <dbReference type="EMBL" id="MEF2112048.1"/>
    </source>
</evidence>
<dbReference type="RefSeq" id="WP_216246390.1">
    <property type="nucleotide sequence ID" value="NZ_JAZHFS010000005.1"/>
</dbReference>
<organism evidence="1 2">
    <name type="scientific">Clostridium frigoriphilum</name>
    <dbReference type="NCBI Taxonomy" id="443253"/>
    <lineage>
        <taxon>Bacteria</taxon>
        <taxon>Bacillati</taxon>
        <taxon>Bacillota</taxon>
        <taxon>Clostridia</taxon>
        <taxon>Eubacteriales</taxon>
        <taxon>Clostridiaceae</taxon>
        <taxon>Clostridium</taxon>
    </lineage>
</organism>
<accession>A0ABU7UKW1</accession>
<dbReference type="GO" id="GO:0016787">
    <property type="term" value="F:hydrolase activity"/>
    <property type="evidence" value="ECO:0007669"/>
    <property type="project" value="UniProtKB-KW"/>
</dbReference>
<dbReference type="EMBL" id="JAZHFS010000005">
    <property type="protein sequence ID" value="MEF2112048.1"/>
    <property type="molecule type" value="Genomic_DNA"/>
</dbReference>
<proteinExistence type="predicted"/>
<sequence>MIFKEFGNRSMPVIIFLHGGGLSWWSWKPQIEVLQKKYYIVTPIIDGQGDAFDTNFISIKKSGEQVIKYIKDNYNGKVFAICGLSIGAQITVEILSREKDITDNAVIESALVYPMKLASALAVPIYNMCYGLTKKRWFAKLQAKTLNVPDDLFETYYEESSKITKESLINITKSNGNYPMPKTLCNTKAKVLILVGEKELSIMKKSASLLHETINGSFLKIIKKSGHGEISLIYPEKYLDLLQQLFSNNIKE</sequence>
<comment type="caution">
    <text evidence="1">The sequence shown here is derived from an EMBL/GenBank/DDBJ whole genome shotgun (WGS) entry which is preliminary data.</text>
</comment>
<dbReference type="Proteomes" id="UP001498469">
    <property type="component" value="Unassembled WGS sequence"/>
</dbReference>
<name>A0ABU7UKW1_9CLOT</name>
<keyword evidence="1" id="KW-0378">Hydrolase</keyword>
<protein>
    <submittedName>
        <fullName evidence="1">Alpha/beta hydrolase</fullName>
    </submittedName>
</protein>
<gene>
    <name evidence="1" type="ORF">SJI18_06950</name>
</gene>
<reference evidence="1 2" key="1">
    <citation type="submission" date="2023-11" db="EMBL/GenBank/DDBJ databases">
        <title>Draft genome sequence of a psychrophilic Clostridium strain from permafrost water brine.</title>
        <authorList>
            <person name="Shcherbakova V.A."/>
            <person name="Trubitsyn V.E."/>
            <person name="Zakharyuk A.G."/>
        </authorList>
    </citation>
    <scope>NUCLEOTIDE SEQUENCE [LARGE SCALE GENOMIC DNA]</scope>
    <source>
        <strain evidence="1 2">14F</strain>
    </source>
</reference>
<keyword evidence="2" id="KW-1185">Reference proteome</keyword>